<accession>A0A1Z4KFN7</accession>
<dbReference type="GO" id="GO:0015891">
    <property type="term" value="P:siderophore transport"/>
    <property type="evidence" value="ECO:0007669"/>
    <property type="project" value="UniProtKB-ARBA"/>
</dbReference>
<dbReference type="Pfam" id="PF11741">
    <property type="entry name" value="AMIN"/>
    <property type="match status" value="1"/>
</dbReference>
<evidence type="ECO:0000259" key="16">
    <source>
        <dbReference type="Pfam" id="PF11741"/>
    </source>
</evidence>
<evidence type="ECO:0000313" key="17">
    <source>
        <dbReference type="EMBL" id="BAY67801.1"/>
    </source>
</evidence>
<evidence type="ECO:0000256" key="6">
    <source>
        <dbReference type="ARBA" id="ARBA00022692"/>
    </source>
</evidence>
<evidence type="ECO:0000256" key="11">
    <source>
        <dbReference type="ARBA" id="ARBA00023237"/>
    </source>
</evidence>
<evidence type="ECO:0000256" key="1">
    <source>
        <dbReference type="ARBA" id="ARBA00004571"/>
    </source>
</evidence>
<dbReference type="SUPFAM" id="SSF56935">
    <property type="entry name" value="Porins"/>
    <property type="match status" value="1"/>
</dbReference>
<feature type="domain" description="TonB-dependent receptor plug" evidence="15">
    <location>
        <begin position="236"/>
        <end position="336"/>
    </location>
</feature>
<dbReference type="InterPro" id="IPR039426">
    <property type="entry name" value="TonB-dep_rcpt-like"/>
</dbReference>
<evidence type="ECO:0000256" key="7">
    <source>
        <dbReference type="ARBA" id="ARBA00022729"/>
    </source>
</evidence>
<comment type="subcellular location">
    <subcellularLocation>
        <location evidence="1 12">Cell outer membrane</location>
        <topology evidence="1 12">Multi-pass membrane protein</topology>
    </subcellularLocation>
</comment>
<dbReference type="GO" id="GO:0009279">
    <property type="term" value="C:cell outer membrane"/>
    <property type="evidence" value="ECO:0007669"/>
    <property type="project" value="UniProtKB-SubCell"/>
</dbReference>
<keyword evidence="11 12" id="KW-0998">Cell outer membrane</keyword>
<feature type="chain" id="PRO_5011120221" evidence="14">
    <location>
        <begin position="27"/>
        <end position="507"/>
    </location>
</feature>
<dbReference type="GO" id="GO:0015344">
    <property type="term" value="F:siderophore uptake transmembrane transporter activity"/>
    <property type="evidence" value="ECO:0007669"/>
    <property type="project" value="TreeGrafter"/>
</dbReference>
<dbReference type="Gene3D" id="2.40.170.20">
    <property type="entry name" value="TonB-dependent receptor, beta-barrel domain"/>
    <property type="match status" value="1"/>
</dbReference>
<keyword evidence="9" id="KW-0406">Ion transport</keyword>
<sequence length="507" mass="55442">MKLDRLCQSLLLTSAIAILIPSPAQGEEVETEIRQAKQNISQLSEIELPPTNARMLVQTPTNPSTLQGDIIPIMGVKANPTEKGVEVILETAAGDKLQITNRSEDNNFVADVSGGQLRLPNGDAFTFKSEKPIEGITEITVTNIDVNTVRVTVVGEKALPAVELFDDDMGLIFAVASTATSAQTPETPTEEQPATEKPEEQRAAQQDDPIELVVTGERDSYRVPNASTATRTDTPLRDIPQSIQVVPQEVLRDRNAQTVFEAVETVSGVLDGSNNYGAPGGTNIIRGFISFDSGSLRNGFRDYDYYSVSSIGTIEQVEVLKGPASVLFSAQEPGGVINTVTKKPLSTPYYNVAFQAGNYGFYQPSIDLSGPLTTDGNALYRLITSHRGTGSYIDFVNSNTTTIAPSITLKFGERTDLNLSYEYVRYFADNPIFEVPLLTDGSLPPRNFYSAYPDLVLSDITTNRIALNLNHEFSENWKLRNNLAIVLNQRTLALALVLWWSIKITVL</sequence>
<dbReference type="EMBL" id="AP018216">
    <property type="protein sequence ID" value="BAY67801.1"/>
    <property type="molecule type" value="Genomic_DNA"/>
</dbReference>
<evidence type="ECO:0000256" key="9">
    <source>
        <dbReference type="ARBA" id="ARBA00023065"/>
    </source>
</evidence>
<feature type="compositionally biased region" description="Low complexity" evidence="13">
    <location>
        <begin position="179"/>
        <end position="192"/>
    </location>
</feature>
<dbReference type="PANTHER" id="PTHR32552">
    <property type="entry name" value="FERRICHROME IRON RECEPTOR-RELATED"/>
    <property type="match status" value="1"/>
</dbReference>
<evidence type="ECO:0000256" key="3">
    <source>
        <dbReference type="ARBA" id="ARBA00022448"/>
    </source>
</evidence>
<reference evidence="17 18" key="1">
    <citation type="submission" date="2017-06" db="EMBL/GenBank/DDBJ databases">
        <title>Genome sequencing of cyanobaciteial culture collection at National Institute for Environmental Studies (NIES).</title>
        <authorList>
            <person name="Hirose Y."/>
            <person name="Shimura Y."/>
            <person name="Fujisawa T."/>
            <person name="Nakamura Y."/>
            <person name="Kawachi M."/>
        </authorList>
    </citation>
    <scope>NUCLEOTIDE SEQUENCE [LARGE SCALE GENOMIC DNA]</scope>
    <source>
        <strain evidence="17 18">NIES-23</strain>
    </source>
</reference>
<evidence type="ECO:0000256" key="4">
    <source>
        <dbReference type="ARBA" id="ARBA00022452"/>
    </source>
</evidence>
<evidence type="ECO:0000256" key="8">
    <source>
        <dbReference type="ARBA" id="ARBA00023004"/>
    </source>
</evidence>
<dbReference type="InterPro" id="IPR021731">
    <property type="entry name" value="AMIN_dom"/>
</dbReference>
<keyword evidence="5" id="KW-0410">Iron transport</keyword>
<keyword evidence="8" id="KW-0408">Iron</keyword>
<keyword evidence="10 12" id="KW-0472">Membrane</keyword>
<keyword evidence="3 12" id="KW-0813">Transport</keyword>
<proteinExistence type="inferred from homology"/>
<keyword evidence="6 12" id="KW-0812">Transmembrane</keyword>
<dbReference type="PROSITE" id="PS52016">
    <property type="entry name" value="TONB_DEPENDENT_REC_3"/>
    <property type="match status" value="1"/>
</dbReference>
<evidence type="ECO:0000256" key="2">
    <source>
        <dbReference type="ARBA" id="ARBA00009810"/>
    </source>
</evidence>
<dbReference type="PANTHER" id="PTHR32552:SF68">
    <property type="entry name" value="FERRICHROME OUTER MEMBRANE TRANSPORTER_PHAGE RECEPTOR"/>
    <property type="match status" value="1"/>
</dbReference>
<evidence type="ECO:0000256" key="10">
    <source>
        <dbReference type="ARBA" id="ARBA00023136"/>
    </source>
</evidence>
<feature type="signal peptide" evidence="14">
    <location>
        <begin position="1"/>
        <end position="26"/>
    </location>
</feature>
<feature type="region of interest" description="Disordered" evidence="13">
    <location>
        <begin position="179"/>
        <end position="210"/>
    </location>
</feature>
<dbReference type="Proteomes" id="UP000217507">
    <property type="component" value="Chromosome"/>
</dbReference>
<evidence type="ECO:0000256" key="13">
    <source>
        <dbReference type="SAM" id="MobiDB-lite"/>
    </source>
</evidence>
<evidence type="ECO:0000256" key="5">
    <source>
        <dbReference type="ARBA" id="ARBA00022496"/>
    </source>
</evidence>
<dbReference type="Pfam" id="PF07715">
    <property type="entry name" value="Plug"/>
    <property type="match status" value="1"/>
</dbReference>
<name>A0A1Z4KFN7_ANAVA</name>
<comment type="similarity">
    <text evidence="2 12">Belongs to the TonB-dependent receptor family.</text>
</comment>
<dbReference type="InterPro" id="IPR012910">
    <property type="entry name" value="Plug_dom"/>
</dbReference>
<keyword evidence="4 12" id="KW-1134">Transmembrane beta strand</keyword>
<keyword evidence="7 14" id="KW-0732">Signal</keyword>
<dbReference type="FunFam" id="2.170.130.10:FF:000001">
    <property type="entry name" value="Catecholate siderophore TonB-dependent receptor"/>
    <property type="match status" value="1"/>
</dbReference>
<protein>
    <submittedName>
        <fullName evidence="17">Ferrichrome-iron receptor</fullName>
    </submittedName>
</protein>
<evidence type="ECO:0000259" key="15">
    <source>
        <dbReference type="Pfam" id="PF07715"/>
    </source>
</evidence>
<dbReference type="InterPro" id="IPR036942">
    <property type="entry name" value="Beta-barrel_TonB_sf"/>
</dbReference>
<dbReference type="InterPro" id="IPR037066">
    <property type="entry name" value="Plug_dom_sf"/>
</dbReference>
<evidence type="ECO:0000256" key="12">
    <source>
        <dbReference type="PROSITE-ProRule" id="PRU01360"/>
    </source>
</evidence>
<evidence type="ECO:0000313" key="18">
    <source>
        <dbReference type="Proteomes" id="UP000217507"/>
    </source>
</evidence>
<gene>
    <name evidence="17" type="ORF">NIES23_05830</name>
</gene>
<evidence type="ECO:0000256" key="14">
    <source>
        <dbReference type="SAM" id="SignalP"/>
    </source>
</evidence>
<organism evidence="17 18">
    <name type="scientific">Trichormus variabilis NIES-23</name>
    <dbReference type="NCBI Taxonomy" id="1973479"/>
    <lineage>
        <taxon>Bacteria</taxon>
        <taxon>Bacillati</taxon>
        <taxon>Cyanobacteriota</taxon>
        <taxon>Cyanophyceae</taxon>
        <taxon>Nostocales</taxon>
        <taxon>Nostocaceae</taxon>
        <taxon>Trichormus</taxon>
    </lineage>
</organism>
<feature type="domain" description="AMIN" evidence="16">
    <location>
        <begin position="76"/>
        <end position="174"/>
    </location>
</feature>
<dbReference type="AlphaFoldDB" id="A0A1Z4KFN7"/>
<dbReference type="Gene3D" id="2.170.130.10">
    <property type="entry name" value="TonB-dependent receptor, plug domain"/>
    <property type="match status" value="1"/>
</dbReference>
<keyword evidence="17" id="KW-0675">Receptor</keyword>